<evidence type="ECO:0000313" key="2">
    <source>
        <dbReference type="Proteomes" id="UP000077266"/>
    </source>
</evidence>
<name>A0A165GH78_EXIGL</name>
<reference evidence="1 2" key="1">
    <citation type="journal article" date="2016" name="Mol. Biol. Evol.">
        <title>Comparative Genomics of Early-Diverging Mushroom-Forming Fungi Provides Insights into the Origins of Lignocellulose Decay Capabilities.</title>
        <authorList>
            <person name="Nagy L.G."/>
            <person name="Riley R."/>
            <person name="Tritt A."/>
            <person name="Adam C."/>
            <person name="Daum C."/>
            <person name="Floudas D."/>
            <person name="Sun H."/>
            <person name="Yadav J.S."/>
            <person name="Pangilinan J."/>
            <person name="Larsson K.H."/>
            <person name="Matsuura K."/>
            <person name="Barry K."/>
            <person name="Labutti K."/>
            <person name="Kuo R."/>
            <person name="Ohm R.A."/>
            <person name="Bhattacharya S.S."/>
            <person name="Shirouzu T."/>
            <person name="Yoshinaga Y."/>
            <person name="Martin F.M."/>
            <person name="Grigoriev I.V."/>
            <person name="Hibbett D.S."/>
        </authorList>
    </citation>
    <scope>NUCLEOTIDE SEQUENCE [LARGE SCALE GENOMIC DNA]</scope>
    <source>
        <strain evidence="1 2">HHB12029</strain>
    </source>
</reference>
<dbReference type="Proteomes" id="UP000077266">
    <property type="component" value="Unassembled WGS sequence"/>
</dbReference>
<dbReference type="InParanoid" id="A0A165GH78"/>
<dbReference type="AlphaFoldDB" id="A0A165GH78"/>
<accession>A0A165GH78</accession>
<gene>
    <name evidence="1" type="ORF">EXIGLDRAFT_720288</name>
</gene>
<evidence type="ECO:0000313" key="1">
    <source>
        <dbReference type="EMBL" id="KZV90511.1"/>
    </source>
</evidence>
<dbReference type="EMBL" id="KV426047">
    <property type="protein sequence ID" value="KZV90511.1"/>
    <property type="molecule type" value="Genomic_DNA"/>
</dbReference>
<keyword evidence="2" id="KW-1185">Reference proteome</keyword>
<organism evidence="1 2">
    <name type="scientific">Exidia glandulosa HHB12029</name>
    <dbReference type="NCBI Taxonomy" id="1314781"/>
    <lineage>
        <taxon>Eukaryota</taxon>
        <taxon>Fungi</taxon>
        <taxon>Dikarya</taxon>
        <taxon>Basidiomycota</taxon>
        <taxon>Agaricomycotina</taxon>
        <taxon>Agaricomycetes</taxon>
        <taxon>Auriculariales</taxon>
        <taxon>Exidiaceae</taxon>
        <taxon>Exidia</taxon>
    </lineage>
</organism>
<sequence length="69" mass="7371">MFSTMMATTTGLSILAPAHQCSPRETNALYAELFGLRRSASSAEEQPRQRKTSLLSKLLAAAAGTTISK</sequence>
<proteinExistence type="predicted"/>
<protein>
    <submittedName>
        <fullName evidence="1">Uncharacterized protein</fullName>
    </submittedName>
</protein>